<dbReference type="EMBL" id="CP086718">
    <property type="protein sequence ID" value="WOO83318.1"/>
    <property type="molecule type" value="Genomic_DNA"/>
</dbReference>
<feature type="chain" id="PRO_5042029958" evidence="2">
    <location>
        <begin position="30"/>
        <end position="1107"/>
    </location>
</feature>
<organism evidence="5 6">
    <name type="scientific">Vanrija pseudolonga</name>
    <dbReference type="NCBI Taxonomy" id="143232"/>
    <lineage>
        <taxon>Eukaryota</taxon>
        <taxon>Fungi</taxon>
        <taxon>Dikarya</taxon>
        <taxon>Basidiomycota</taxon>
        <taxon>Agaricomycotina</taxon>
        <taxon>Tremellomycetes</taxon>
        <taxon>Trichosporonales</taxon>
        <taxon>Trichosporonaceae</taxon>
        <taxon>Vanrija</taxon>
    </lineage>
</organism>
<dbReference type="AlphaFoldDB" id="A0AAF0YGX1"/>
<evidence type="ECO:0000313" key="6">
    <source>
        <dbReference type="Proteomes" id="UP000827549"/>
    </source>
</evidence>
<evidence type="ECO:0000313" key="5">
    <source>
        <dbReference type="EMBL" id="WOO83318.1"/>
    </source>
</evidence>
<dbReference type="RefSeq" id="XP_062629344.1">
    <property type="nucleotide sequence ID" value="XM_062773360.1"/>
</dbReference>
<dbReference type="Pfam" id="PF01370">
    <property type="entry name" value="Epimerase"/>
    <property type="match status" value="1"/>
</dbReference>
<proteinExistence type="inferred from homology"/>
<gene>
    <name evidence="5" type="primary">galE_1</name>
    <name evidence="5" type="ORF">LOC62_05G006846</name>
</gene>
<protein>
    <submittedName>
        <fullName evidence="5">UDP-glucose 4-epimerase</fullName>
    </submittedName>
</protein>
<name>A0AAF0YGX1_9TREE</name>
<evidence type="ECO:0000256" key="1">
    <source>
        <dbReference type="ARBA" id="ARBA00007637"/>
    </source>
</evidence>
<reference evidence="5" key="1">
    <citation type="submission" date="2023-10" db="EMBL/GenBank/DDBJ databases">
        <authorList>
            <person name="Noh H."/>
        </authorList>
    </citation>
    <scope>NUCLEOTIDE SEQUENCE</scope>
    <source>
        <strain evidence="5">DUCC4014</strain>
    </source>
</reference>
<dbReference type="InterPro" id="IPR036291">
    <property type="entry name" value="NAD(P)-bd_dom_sf"/>
</dbReference>
<comment type="similarity">
    <text evidence="1">Belongs to the NAD(P)-dependent epimerase/dehydratase family.</text>
</comment>
<dbReference type="Pfam" id="PF03016">
    <property type="entry name" value="Exostosin_GT47"/>
    <property type="match status" value="1"/>
</dbReference>
<dbReference type="PANTHER" id="PTHR43000">
    <property type="entry name" value="DTDP-D-GLUCOSE 4,6-DEHYDRATASE-RELATED"/>
    <property type="match status" value="1"/>
</dbReference>
<dbReference type="InterPro" id="IPR040911">
    <property type="entry name" value="Exostosin_GT47"/>
</dbReference>
<evidence type="ECO:0000256" key="2">
    <source>
        <dbReference type="SAM" id="SignalP"/>
    </source>
</evidence>
<dbReference type="Gene3D" id="3.40.50.720">
    <property type="entry name" value="NAD(P)-binding Rossmann-like Domain"/>
    <property type="match status" value="1"/>
</dbReference>
<feature type="signal peptide" evidence="2">
    <location>
        <begin position="1"/>
        <end position="29"/>
    </location>
</feature>
<evidence type="ECO:0000259" key="3">
    <source>
        <dbReference type="Pfam" id="PF01370"/>
    </source>
</evidence>
<dbReference type="GeneID" id="87810021"/>
<dbReference type="SUPFAM" id="SSF51735">
    <property type="entry name" value="NAD(P)-binding Rossmann-fold domains"/>
    <property type="match status" value="1"/>
</dbReference>
<feature type="domain" description="Exostosin GT47" evidence="4">
    <location>
        <begin position="889"/>
        <end position="1048"/>
    </location>
</feature>
<sequence>MRFATPRPRQWRWAVIGVVVLSLVLVALQNQDLVTTSRGSYDDSDASYSVHHDIELSDYDTQFMEDHRPVLPSAQGRVLITGGGGMIGKQVIRRLLSAGTPVTVYDLIFHPDEFKAIRRDFPKVDLRHVKGDIRDRTKLRTAMTKDVVGVIHLAAVSRVLWCLENERDCTDVNVRGTQIVLEEFTGSWFIQASSREVYGKADNYPVPEDTPHQAANVYGQSKADAEVTITRFLAGIAERSPTLSPQKPLDVIMLRLSNVYGSNFDHRERLIPAIMTQALAHRTIQIVGGDQDLDMVNIQDVVNAFGLAVNRLEERRKAKDHTASQAEVFNIGTNNSTSAIKLIRKILHLTNSSSPIQTLPGDNRFPDKYVGSTLRAREVLGYEAQVSIDQGLHRLAIAYLTDTTDYLYHKIGRDCKRPRSFTLKDLISLNGCTGTVAGDFGGEPRYAFLREANRFDPNQHDKLADPPAYEWVDSDMPTAWEFEIKKFGKKQASVMLKGTARNTNKEWYFEAPDGYTTTREFLAEVDEETGHVSLTTASGAPVITHDNGFDQRRRSLDPKSTNTFRFTPFCCPNREPGWPGFRQDPLAAAILDESTSTKRAFDASQPKRMCQRLRQAQAVVRSRLDLLMAYPKPIDIAEAPMPAGEPHDWRMRGRDVCTNLCDHPTVCLDTGDCACGQASCVPRLRFPFAPFANTPDLSYQPHLTVDWEKIETKNPGALVAQVERSSWQNVLRPGARRWLSRNPDWWPINVTRLPDEAQEDRDNNPDHYDRLQTESHGCYSADSVMERGAKELSQPVELDGRTLVFLPHWEYTLRFPPVVEWAQNALTHNIPKPFDTSRMIVPFTFDWGRCNTILHHLYHIRQHSSPNEALIRASSWQPMGDLNSPCYFMDQDVVIPARTCLQDKLRERFGKISDVTPSRLRSILTTFKGSPNGAGTSVRQKLQCDRPYRTIRGNLEGGNDLDVFWGRMKLYPDGAEADYMDTIGDTVFCPLPRGTTGWATRTIDVIYAGCIPVLIGDQTQHPFWDMLDWAKFSIQVNDIDIDHFETILLSYTWEDIQRMQANLMLVRDAFLYPAEGKLHENLDQNLRGPFYYAMHNAALLQQTKYPV</sequence>
<feature type="domain" description="NAD-dependent epimerase/dehydratase" evidence="3">
    <location>
        <begin position="78"/>
        <end position="332"/>
    </location>
</feature>
<keyword evidence="6" id="KW-1185">Reference proteome</keyword>
<evidence type="ECO:0000259" key="4">
    <source>
        <dbReference type="Pfam" id="PF03016"/>
    </source>
</evidence>
<dbReference type="Proteomes" id="UP000827549">
    <property type="component" value="Chromosome 5"/>
</dbReference>
<dbReference type="InterPro" id="IPR001509">
    <property type="entry name" value="Epimerase_deHydtase"/>
</dbReference>
<accession>A0AAF0YGX1</accession>
<keyword evidence="2" id="KW-0732">Signal</keyword>